<dbReference type="InterPro" id="IPR022190">
    <property type="entry name" value="DUF3716"/>
</dbReference>
<dbReference type="Proteomes" id="UP000245764">
    <property type="component" value="Chromosome 14"/>
</dbReference>
<protein>
    <submittedName>
        <fullName evidence="2">Uncharacterized protein</fullName>
    </submittedName>
</protein>
<gene>
    <name evidence="2" type="ORF">ZT1E4_G11528</name>
</gene>
<evidence type="ECO:0000313" key="2">
    <source>
        <dbReference type="EMBL" id="SMR62215.1"/>
    </source>
</evidence>
<organism evidence="2">
    <name type="scientific">Zymoseptoria tritici ST99CH_1E4</name>
    <dbReference type="NCBI Taxonomy" id="1276532"/>
    <lineage>
        <taxon>Eukaryota</taxon>
        <taxon>Fungi</taxon>
        <taxon>Dikarya</taxon>
        <taxon>Ascomycota</taxon>
        <taxon>Pezizomycotina</taxon>
        <taxon>Dothideomycetes</taxon>
        <taxon>Dothideomycetidae</taxon>
        <taxon>Mycosphaerellales</taxon>
        <taxon>Mycosphaerellaceae</taxon>
        <taxon>Zymoseptoria</taxon>
    </lineage>
</organism>
<reference evidence="2" key="1">
    <citation type="submission" date="2017-05" db="EMBL/GenBank/DDBJ databases">
        <authorList>
            <person name="Plissonneau C."/>
            <person name="Plissonneau C."/>
        </authorList>
    </citation>
    <scope>NUCLEOTIDE SEQUENCE</scope>
</reference>
<evidence type="ECO:0000256" key="1">
    <source>
        <dbReference type="SAM" id="MobiDB-lite"/>
    </source>
</evidence>
<feature type="compositionally biased region" description="Polar residues" evidence="1">
    <location>
        <begin position="168"/>
        <end position="178"/>
    </location>
</feature>
<proteinExistence type="predicted"/>
<name>A0A2H1H8P9_ZYMTR</name>
<feature type="region of interest" description="Disordered" evidence="1">
    <location>
        <begin position="155"/>
        <end position="178"/>
    </location>
</feature>
<dbReference type="AlphaFoldDB" id="A0A2H1H8P9"/>
<dbReference type="Pfam" id="PF12511">
    <property type="entry name" value="DUF3716"/>
    <property type="match status" value="1"/>
</dbReference>
<accession>A0A2H1H8P9</accession>
<dbReference type="EMBL" id="LT854266">
    <property type="protein sequence ID" value="SMR62215.1"/>
    <property type="molecule type" value="Genomic_DNA"/>
</dbReference>
<sequence length="178" mass="20150">MTRHYADASYDLRDVIDEQTLEVDLRGDKLQSHVNIMDPGELEQLETEKGRIFELRDQSKCEMLKFMKKRLNYVDALFVQSRGFPINIPDAFEEYKTCESCLGAKKPGNKRGPLKGPFKVCKNKLGNFDNACANCIFSGNKPGCSVSKTYKAEQARREKDFGPPAPNKYNSGPSHSNF</sequence>